<feature type="transmembrane region" description="Helical" evidence="1">
    <location>
        <begin position="514"/>
        <end position="533"/>
    </location>
</feature>
<dbReference type="AlphaFoldDB" id="A0AAU9T6Q3"/>
<evidence type="ECO:0000256" key="1">
    <source>
        <dbReference type="SAM" id="Phobius"/>
    </source>
</evidence>
<feature type="transmembrane region" description="Helical" evidence="1">
    <location>
        <begin position="16"/>
        <end position="35"/>
    </location>
</feature>
<keyword evidence="4" id="KW-1185">Reference proteome</keyword>
<evidence type="ECO:0000313" key="3">
    <source>
        <dbReference type="EMBL" id="CAH2078564.1"/>
    </source>
</evidence>
<sequence length="791" mass="91395">MVEVIPKEIKEVWDSWNIRGMIILSLSLQAILILFSPSRKRTANKFLTLLLWSSYLLADLSANFAVALIAKNQGKDPKPDDPPQDKKLVAVWAAFLLLHLGGPDTITAFSLEDNALWNRHFLGLVFQVLAGVYVVVQSLPNVLWVMILLLFIAGTSKYLERTIALYLASSDKYRGSILQASKSAFDYTEQPNNLDMDSILVSEMYMKELRGQLKPPKLMIPNRELTNLEILQYGFFFFNNFKSLLVNNIFSLELRDDSKAFFRAPKLQDEEALRIIEAELEFIYEGLYTKGAVLHSWVGLVSRFISLGSLLSAFSIYYYRHNKIQEFHKADIVITYTLFLVGIALDVLSLLIFVASDWTTAILSTLKDDPERKNSGKDKILDWILGLKKPKWKWHTCCEKHQEEVLNTQFLLRRWTGSISMFNFITYSMNADTERIHKSRGGTFQLLWKTAFFPFSYVFSIIQTWSSNIAIWFCDLHRYIFHHVIILPPGQNQVVRYIVDIIKTFVGFWFRVPYFFAFLVTCIINFLGIKDLFNEIRLVRSVHGEPLTRNLWSFVFSELRDKSQILDSLENTATKSSARRDWASSHTQVQIADHEMLLRYVTDVDYDHSLLIWHIATELCYQEEDSAKEKCDQSYHTNRTVSKMLSDYMMYLLIMQPKLMSEVAGIGKIRFRDTLAEADRFFKKMGIENSRDVKLASEIILSVDTSIEPRDVKGNHSKSVLFEASSLAKELLRLEKDFGKNKWETLGKVWLEFLFHAASHCDATTRMELLSKGGEFINFVWLLMAHFGLGD</sequence>
<dbReference type="Pfam" id="PF04578">
    <property type="entry name" value="DUF594"/>
    <property type="match status" value="1"/>
</dbReference>
<reference evidence="3 4" key="1">
    <citation type="submission" date="2022-03" db="EMBL/GenBank/DDBJ databases">
        <authorList>
            <person name="Nunn A."/>
            <person name="Chopra R."/>
            <person name="Nunn A."/>
            <person name="Contreras Garrido A."/>
        </authorList>
    </citation>
    <scope>NUCLEOTIDE SEQUENCE [LARGE SCALE GENOMIC DNA]</scope>
</reference>
<keyword evidence="1" id="KW-0472">Membrane</keyword>
<accession>A0AAU9T6Q3</accession>
<evidence type="ECO:0000259" key="2">
    <source>
        <dbReference type="Pfam" id="PF13968"/>
    </source>
</evidence>
<feature type="transmembrane region" description="Helical" evidence="1">
    <location>
        <begin position="300"/>
        <end position="320"/>
    </location>
</feature>
<feature type="domain" description="DUF4220" evidence="2">
    <location>
        <begin position="52"/>
        <end position="427"/>
    </location>
</feature>
<proteinExistence type="predicted"/>
<feature type="transmembrane region" description="Helical" evidence="1">
    <location>
        <begin position="446"/>
        <end position="466"/>
    </location>
</feature>
<feature type="transmembrane region" description="Helical" evidence="1">
    <location>
        <begin position="142"/>
        <end position="159"/>
    </location>
</feature>
<dbReference type="Proteomes" id="UP000836841">
    <property type="component" value="Chromosome 7"/>
</dbReference>
<keyword evidence="1" id="KW-1133">Transmembrane helix</keyword>
<gene>
    <name evidence="3" type="ORF">TAV2_LOCUS25418</name>
</gene>
<dbReference type="Pfam" id="PF13968">
    <property type="entry name" value="DUF4220"/>
    <property type="match status" value="1"/>
</dbReference>
<evidence type="ECO:0000313" key="4">
    <source>
        <dbReference type="Proteomes" id="UP000836841"/>
    </source>
</evidence>
<keyword evidence="1" id="KW-0812">Transmembrane</keyword>
<dbReference type="EMBL" id="OU466863">
    <property type="protein sequence ID" value="CAH2078564.1"/>
    <property type="molecule type" value="Genomic_DNA"/>
</dbReference>
<dbReference type="InterPro" id="IPR025315">
    <property type="entry name" value="DUF4220"/>
</dbReference>
<protein>
    <recommendedName>
        <fullName evidence="2">DUF4220 domain-containing protein</fullName>
    </recommendedName>
</protein>
<feature type="transmembrane region" description="Helical" evidence="1">
    <location>
        <begin position="47"/>
        <end position="69"/>
    </location>
</feature>
<feature type="transmembrane region" description="Helical" evidence="1">
    <location>
        <begin position="89"/>
        <end position="109"/>
    </location>
</feature>
<name>A0AAU9T6Q3_THLAR</name>
<organism evidence="3 4">
    <name type="scientific">Thlaspi arvense</name>
    <name type="common">Field penny-cress</name>
    <dbReference type="NCBI Taxonomy" id="13288"/>
    <lineage>
        <taxon>Eukaryota</taxon>
        <taxon>Viridiplantae</taxon>
        <taxon>Streptophyta</taxon>
        <taxon>Embryophyta</taxon>
        <taxon>Tracheophyta</taxon>
        <taxon>Spermatophyta</taxon>
        <taxon>Magnoliopsida</taxon>
        <taxon>eudicotyledons</taxon>
        <taxon>Gunneridae</taxon>
        <taxon>Pentapetalae</taxon>
        <taxon>rosids</taxon>
        <taxon>malvids</taxon>
        <taxon>Brassicales</taxon>
        <taxon>Brassicaceae</taxon>
        <taxon>Thlaspideae</taxon>
        <taxon>Thlaspi</taxon>
    </lineage>
</organism>
<dbReference type="InterPro" id="IPR007658">
    <property type="entry name" value="DUF594"/>
</dbReference>
<dbReference type="PANTHER" id="PTHR31325">
    <property type="entry name" value="OS01G0798800 PROTEIN-RELATED"/>
    <property type="match status" value="1"/>
</dbReference>
<feature type="transmembrane region" description="Helical" evidence="1">
    <location>
        <begin position="332"/>
        <end position="354"/>
    </location>
</feature>